<dbReference type="PANTHER" id="PTHR45725:SF18">
    <property type="entry name" value="ORC1-LIKE AAA ATPASE DOMAIN-CONTAINING PROTEIN"/>
    <property type="match status" value="1"/>
</dbReference>
<reference evidence="2" key="1">
    <citation type="submission" date="2023-10" db="EMBL/GenBank/DDBJ databases">
        <authorList>
            <person name="Chen Y."/>
            <person name="Shah S."/>
            <person name="Dougan E. K."/>
            <person name="Thang M."/>
            <person name="Chan C."/>
        </authorList>
    </citation>
    <scope>NUCLEOTIDE SEQUENCE [LARGE SCALE GENOMIC DNA]</scope>
</reference>
<organism evidence="2 3">
    <name type="scientific">Prorocentrum cordatum</name>
    <dbReference type="NCBI Taxonomy" id="2364126"/>
    <lineage>
        <taxon>Eukaryota</taxon>
        <taxon>Sar</taxon>
        <taxon>Alveolata</taxon>
        <taxon>Dinophyceae</taxon>
        <taxon>Prorocentrales</taxon>
        <taxon>Prorocentraceae</taxon>
        <taxon>Prorocentrum</taxon>
    </lineage>
</organism>
<feature type="region of interest" description="Disordered" evidence="1">
    <location>
        <begin position="1242"/>
        <end position="1261"/>
    </location>
</feature>
<evidence type="ECO:0000256" key="1">
    <source>
        <dbReference type="SAM" id="MobiDB-lite"/>
    </source>
</evidence>
<dbReference type="InterPro" id="IPR051425">
    <property type="entry name" value="Formin_Homology"/>
</dbReference>
<sequence length="1831" mass="194366">GAAKQAAEEKPSSCGGKDEEVRLALLRHFGPREGWSAALVQDFGALVPEADVPPPAKPLAELSLQALLAREAKVKDQVGRAEAMLAAVKEEQEAVAARVAEQEGVLQKRRDQLEEVAEAVRARKRADLAQHAAPSPMEVGEPEETGDLGKALLKRLEGLEAERERVLLLGKEGGALLAMAAEARCLVEKLAAADARAREAAAAERARAAAAGPELDGLDAVFDEAADAVELVSANTTAWGSAQSLVEWLHDGEGRLPKVLCLQERRLEGKQAALATGPGPLESSGGLAVAALRPSAAAAAPGLPAHRFQVCEVNLGFRGPCRAISSYFITKIGRAKENIGLLAALHECVGQLESPWIVMGDWNMEPEDVREWARSVGAALVAPGKPTCGSKVFDFAVVSKVLTGFVETVEVLLQAPTRGRVPLKVVLRGVGPAARVQRPLCPAALPLPLPPPVRPAPRERAFSAWSPGGEQSLKVGCQEWFEVVEAYLIDLREIVPPSRWKGRAGGLRAQRVKMEVAWKQDLKRSAGAACRRWMSFAAACSRWRALQEAAPGGRCTAPLRKQRQVLQAFELEWPEEGPLAGLSVARVVGLLSSSSCKLTVQFVQGEARRRWMQDKQQRAAEWRSWAQAAAAERGGSAACRFIKQVTVLPTVVHAGADGDDGPRMLVAGEAAVAAPLKAWQPLWIKPSRAGEVAPEDWGIQESVLPPLELEDLGRVLGTYREGCGLGWDRLHPKQLLRLPRSYRQRFLELLMAWGRGPTREALWQLIVVFIPKATGGQRPIGLAAIWLRVWSRMRQPLVARWEASLQNPAFWGASECPCERAGVVRNLLAAFARSRGLSAATGVTDLAKFYERVGHEELRVQAVAAGFPLALLRCYCVSYCTQRRVSWCGSVSKPFEANGAIVAGCSGAVGLAKLLVHTLFVKIVRESPVVRLQNVVGDVLLQAVGGEAQVVQQLPRAMAALIEGLVAKGLVISEAKTGYLVNSEDLGDALDGCWAHGPLARWTGARCLGGDATDGRWRRVGEQGARLGRAAAVSARARLLRSAGAQVGHIQRGGPAAAAVWGSAVTRLACGKLHGLRVAAVRAEGRLPMGASVGLRLRAQHGAAYRDPFVVHAVEVARSWGMTLETGLPSAAVVQECWLGAQGLLDLRRPWGQCRDPAQARALALRRVVCEMVAYSAVVDWQARVFSLEFYSPGMLVQVVRTSALLASDVLALQRLRGPGAWAWPVNWKGLERLLHASRRPEEQASAEAAHGAGCQGPAPPPPLWQARHRRALVAVLGGSHWPQERLWKEGEARDGLCRLCGGRGTLRHRALECDAWQPLRRGACSPELLEGARLVAQRGGAAAELFARARCPGPALAFPAAADAALAAPRWFGAPPGSKFAGRVYVGGSARFPALRGARRAGWAVVQIGLSGEVIGGMHGIAPRMYGPEQEARDGEEYAFHMLAQFWQPSDDGSGLEVLCDCAGTVGLALSRGRALAPLQARRHLWQEWWAGPGPSATVRKVKAHKALAAAPSWEEELMIKGNRAADLWAKRGAALWPIDAELVWFLQACAWRVEELGRWVGELAAAAVDREKLDSDGVVGAADLVYDVPQAALDAAELADAEVAASALEAELEHGQAPAAAAAAAAGAAAGAELGQPPAAAAGAAAVELVDAAAAAPGLQAAVAGAGVAREVRGHCVVFSRLENGDGAMAWCLKCGCRFWKRPPPAGTGLLGSCGGRPAPGERAAEARRLLMRLQEPKSKARLLAPQAPTEEEQARLAAVLHGGAGAAGGAGAPAGAGRPPRWGLRPAVADAWQAAALRGFASPAAAARWARARVAAGWESPFGDGGAA</sequence>
<dbReference type="EMBL" id="CAUYUJ010009700">
    <property type="protein sequence ID" value="CAK0827471.1"/>
    <property type="molecule type" value="Genomic_DNA"/>
</dbReference>
<evidence type="ECO:0008006" key="4">
    <source>
        <dbReference type="Google" id="ProtNLM"/>
    </source>
</evidence>
<gene>
    <name evidence="2" type="ORF">PCOR1329_LOCUS26997</name>
</gene>
<dbReference type="Proteomes" id="UP001189429">
    <property type="component" value="Unassembled WGS sequence"/>
</dbReference>
<keyword evidence="3" id="KW-1185">Reference proteome</keyword>
<accession>A0ABN9S6J2</accession>
<dbReference type="Gene3D" id="3.60.10.10">
    <property type="entry name" value="Endonuclease/exonuclease/phosphatase"/>
    <property type="match status" value="1"/>
</dbReference>
<comment type="caution">
    <text evidence="2">The sequence shown here is derived from an EMBL/GenBank/DDBJ whole genome shotgun (WGS) entry which is preliminary data.</text>
</comment>
<evidence type="ECO:0000313" key="3">
    <source>
        <dbReference type="Proteomes" id="UP001189429"/>
    </source>
</evidence>
<dbReference type="PANTHER" id="PTHR45725">
    <property type="entry name" value="FORMIN HOMOLOGY 2 FAMILY MEMBER"/>
    <property type="match status" value="1"/>
</dbReference>
<protein>
    <recommendedName>
        <fullName evidence="4">Reverse transcriptase domain-containing protein</fullName>
    </recommendedName>
</protein>
<feature type="non-terminal residue" evidence="2">
    <location>
        <position position="1"/>
    </location>
</feature>
<evidence type="ECO:0000313" key="2">
    <source>
        <dbReference type="EMBL" id="CAK0827471.1"/>
    </source>
</evidence>
<dbReference type="InterPro" id="IPR036691">
    <property type="entry name" value="Endo/exonu/phosph_ase_sf"/>
</dbReference>
<proteinExistence type="predicted"/>
<dbReference type="SUPFAM" id="SSF56219">
    <property type="entry name" value="DNase I-like"/>
    <property type="match status" value="1"/>
</dbReference>
<name>A0ABN9S6J2_9DINO</name>